<organism evidence="2 3">
    <name type="scientific">Crotalaria pallida</name>
    <name type="common">Smooth rattlebox</name>
    <name type="synonym">Crotalaria striata</name>
    <dbReference type="NCBI Taxonomy" id="3830"/>
    <lineage>
        <taxon>Eukaryota</taxon>
        <taxon>Viridiplantae</taxon>
        <taxon>Streptophyta</taxon>
        <taxon>Embryophyta</taxon>
        <taxon>Tracheophyta</taxon>
        <taxon>Spermatophyta</taxon>
        <taxon>Magnoliopsida</taxon>
        <taxon>eudicotyledons</taxon>
        <taxon>Gunneridae</taxon>
        <taxon>Pentapetalae</taxon>
        <taxon>rosids</taxon>
        <taxon>fabids</taxon>
        <taxon>Fabales</taxon>
        <taxon>Fabaceae</taxon>
        <taxon>Papilionoideae</taxon>
        <taxon>50 kb inversion clade</taxon>
        <taxon>genistoids sensu lato</taxon>
        <taxon>core genistoids</taxon>
        <taxon>Crotalarieae</taxon>
        <taxon>Crotalaria</taxon>
    </lineage>
</organism>
<gene>
    <name evidence="2" type="ORF">RIF29_24609</name>
</gene>
<dbReference type="Proteomes" id="UP001372338">
    <property type="component" value="Unassembled WGS sequence"/>
</dbReference>
<dbReference type="EMBL" id="JAYWIO010000005">
    <property type="protein sequence ID" value="KAK7259015.1"/>
    <property type="molecule type" value="Genomic_DNA"/>
</dbReference>
<protein>
    <submittedName>
        <fullName evidence="2">Uncharacterized protein</fullName>
    </submittedName>
</protein>
<proteinExistence type="predicted"/>
<reference evidence="2 3" key="1">
    <citation type="submission" date="2024-01" db="EMBL/GenBank/DDBJ databases">
        <title>The genomes of 5 underutilized Papilionoideae crops provide insights into root nodulation and disease resistanc.</title>
        <authorList>
            <person name="Yuan L."/>
        </authorList>
    </citation>
    <scope>NUCLEOTIDE SEQUENCE [LARGE SCALE GENOMIC DNA]</scope>
    <source>
        <strain evidence="2">ZHUSHIDOU_FW_LH</strain>
        <tissue evidence="2">Leaf</tissue>
    </source>
</reference>
<accession>A0AAN9I0C3</accession>
<evidence type="ECO:0000313" key="2">
    <source>
        <dbReference type="EMBL" id="KAK7259015.1"/>
    </source>
</evidence>
<dbReference type="AlphaFoldDB" id="A0AAN9I0C3"/>
<name>A0AAN9I0C3_CROPI</name>
<keyword evidence="3" id="KW-1185">Reference proteome</keyword>
<evidence type="ECO:0000313" key="3">
    <source>
        <dbReference type="Proteomes" id="UP001372338"/>
    </source>
</evidence>
<feature type="compositionally biased region" description="Basic and acidic residues" evidence="1">
    <location>
        <begin position="9"/>
        <end position="18"/>
    </location>
</feature>
<sequence length="83" mass="9458">MQKATFDSRQQDGSHVNRQDQLNSQFARTQISSYQERGPAPALVKVEVPWSARRGSLYDKDHVLKTVKGCSLTLPKGWSWLKL</sequence>
<feature type="region of interest" description="Disordered" evidence="1">
    <location>
        <begin position="1"/>
        <end position="24"/>
    </location>
</feature>
<comment type="caution">
    <text evidence="2">The sequence shown here is derived from an EMBL/GenBank/DDBJ whole genome shotgun (WGS) entry which is preliminary data.</text>
</comment>
<evidence type="ECO:0000256" key="1">
    <source>
        <dbReference type="SAM" id="MobiDB-lite"/>
    </source>
</evidence>